<comment type="caution">
    <text evidence="1">The sequence shown here is derived from an EMBL/GenBank/DDBJ whole genome shotgun (WGS) entry which is preliminary data.</text>
</comment>
<sequence length="239" mass="27210">MCTCKNCDGDDEPECEGALYKTKHPLKCEYHWLAYALECEKRAQEAHSVIHPTMGRGHSNLCEAGFTVLPLFRSKSQSLCRLHYMASTNAGFCQGNRTWCYKVRGPNYHWVVDLYERLNLPVVPAVVQALHKATSERIANLEKQKTEKGKQRRINMKVARSEDQEARKKWGKQQAVMHTYGHEESEDEDDDDGNLVRDVGQMIGNEDNITVVSGRKCRCGSTSHSRISHQSCPLNKKNN</sequence>
<dbReference type="PANTHER" id="PTHR34485:SF2">
    <property type="entry name" value="PROLINE RICH, LACRIMAL 1"/>
    <property type="match status" value="1"/>
</dbReference>
<organism evidence="1 2">
    <name type="scientific">Desmophyllum pertusum</name>
    <dbReference type="NCBI Taxonomy" id="174260"/>
    <lineage>
        <taxon>Eukaryota</taxon>
        <taxon>Metazoa</taxon>
        <taxon>Cnidaria</taxon>
        <taxon>Anthozoa</taxon>
        <taxon>Hexacorallia</taxon>
        <taxon>Scleractinia</taxon>
        <taxon>Caryophylliina</taxon>
        <taxon>Caryophylliidae</taxon>
        <taxon>Desmophyllum</taxon>
    </lineage>
</organism>
<accession>A0A9X0A6Y5</accession>
<proteinExistence type="predicted"/>
<dbReference type="PANTHER" id="PTHR34485">
    <property type="entry name" value="PROLINE-RICH, LACRIMAL 1"/>
    <property type="match status" value="1"/>
</dbReference>
<protein>
    <submittedName>
        <fullName evidence="1">Uncharacterized protein</fullName>
    </submittedName>
</protein>
<keyword evidence="2" id="KW-1185">Reference proteome</keyword>
<reference evidence="1" key="1">
    <citation type="submission" date="2023-01" db="EMBL/GenBank/DDBJ databases">
        <title>Genome assembly of the deep-sea coral Lophelia pertusa.</title>
        <authorList>
            <person name="Herrera S."/>
            <person name="Cordes E."/>
        </authorList>
    </citation>
    <scope>NUCLEOTIDE SEQUENCE</scope>
    <source>
        <strain evidence="1">USNM1676648</strain>
        <tissue evidence="1">Polyp</tissue>
    </source>
</reference>
<dbReference type="OrthoDB" id="5947716at2759"/>
<gene>
    <name evidence="1" type="ORF">OS493_000393</name>
</gene>
<dbReference type="Proteomes" id="UP001163046">
    <property type="component" value="Unassembled WGS sequence"/>
</dbReference>
<name>A0A9X0A6Y5_9CNID</name>
<dbReference type="EMBL" id="MU825396">
    <property type="protein sequence ID" value="KAJ7394576.1"/>
    <property type="molecule type" value="Genomic_DNA"/>
</dbReference>
<evidence type="ECO:0000313" key="2">
    <source>
        <dbReference type="Proteomes" id="UP001163046"/>
    </source>
</evidence>
<evidence type="ECO:0000313" key="1">
    <source>
        <dbReference type="EMBL" id="KAJ7394576.1"/>
    </source>
</evidence>
<dbReference type="AlphaFoldDB" id="A0A9X0A6Y5"/>